<organism evidence="3 4">
    <name type="scientific">Rhizobium rhizogenes</name>
    <name type="common">Agrobacterium rhizogenes</name>
    <dbReference type="NCBI Taxonomy" id="359"/>
    <lineage>
        <taxon>Bacteria</taxon>
        <taxon>Pseudomonadati</taxon>
        <taxon>Pseudomonadota</taxon>
        <taxon>Alphaproteobacteria</taxon>
        <taxon>Hyphomicrobiales</taxon>
        <taxon>Rhizobiaceae</taxon>
        <taxon>Rhizobium/Agrobacterium group</taxon>
        <taxon>Rhizobium</taxon>
    </lineage>
</organism>
<evidence type="ECO:0000256" key="1">
    <source>
        <dbReference type="SAM" id="Coils"/>
    </source>
</evidence>
<name>A0AA88EYI0_RHIRH</name>
<comment type="caution">
    <text evidence="3">The sequence shown here is derived from an EMBL/GenBank/DDBJ whole genome shotgun (WGS) entry which is preliminary data.</text>
</comment>
<dbReference type="InterPro" id="IPR003709">
    <property type="entry name" value="VanY-like_core_dom"/>
</dbReference>
<dbReference type="PANTHER" id="PTHR34385">
    <property type="entry name" value="D-ALANYL-D-ALANINE CARBOXYPEPTIDASE"/>
    <property type="match status" value="1"/>
</dbReference>
<dbReference type="Pfam" id="PF02557">
    <property type="entry name" value="VanY"/>
    <property type="match status" value="1"/>
</dbReference>
<dbReference type="InterPro" id="IPR052179">
    <property type="entry name" value="DD-CPase-like"/>
</dbReference>
<reference evidence="3 4" key="1">
    <citation type="submission" date="2018-08" db="EMBL/GenBank/DDBJ databases">
        <title>Crown Gall in kiwifruit.</title>
        <authorList>
            <person name="Visnovsky S.B."/>
            <person name="Pitman A.R."/>
        </authorList>
    </citation>
    <scope>NUCLEOTIDE SEQUENCE [LARGE SCALE GENOMIC DNA]</scope>
    <source>
        <strain evidence="3 4">SBV_302_78_2</strain>
    </source>
</reference>
<dbReference type="SUPFAM" id="SSF55166">
    <property type="entry name" value="Hedgehog/DD-peptidase"/>
    <property type="match status" value="1"/>
</dbReference>
<dbReference type="GO" id="GO:0006508">
    <property type="term" value="P:proteolysis"/>
    <property type="evidence" value="ECO:0007669"/>
    <property type="project" value="InterPro"/>
</dbReference>
<accession>A0AA88EYI0</accession>
<dbReference type="InterPro" id="IPR009045">
    <property type="entry name" value="Zn_M74/Hedgehog-like"/>
</dbReference>
<dbReference type="CDD" id="cd14814">
    <property type="entry name" value="Peptidase_M15"/>
    <property type="match status" value="1"/>
</dbReference>
<dbReference type="PANTHER" id="PTHR34385:SF1">
    <property type="entry name" value="PEPTIDOGLYCAN L-ALANYL-D-GLUTAMATE ENDOPEPTIDASE CWLK"/>
    <property type="match status" value="1"/>
</dbReference>
<keyword evidence="1" id="KW-0175">Coiled coil</keyword>
<dbReference type="GO" id="GO:0008233">
    <property type="term" value="F:peptidase activity"/>
    <property type="evidence" value="ECO:0007669"/>
    <property type="project" value="InterPro"/>
</dbReference>
<evidence type="ECO:0000259" key="2">
    <source>
        <dbReference type="Pfam" id="PF02557"/>
    </source>
</evidence>
<evidence type="ECO:0000313" key="4">
    <source>
        <dbReference type="Proteomes" id="UP000473658"/>
    </source>
</evidence>
<dbReference type="EMBL" id="QRFF01000004">
    <property type="protein sequence ID" value="KAA3500805.1"/>
    <property type="molecule type" value="Genomic_DNA"/>
</dbReference>
<dbReference type="Gene3D" id="3.30.1380.10">
    <property type="match status" value="1"/>
</dbReference>
<gene>
    <name evidence="3" type="ORF">DXM27_16510</name>
</gene>
<feature type="domain" description="D-alanyl-D-alanine carboxypeptidase-like core" evidence="2">
    <location>
        <begin position="392"/>
        <end position="492"/>
    </location>
</feature>
<protein>
    <submittedName>
        <fullName evidence="3">Phage tail protein</fullName>
    </submittedName>
</protein>
<dbReference type="Proteomes" id="UP000473658">
    <property type="component" value="Unassembled WGS sequence"/>
</dbReference>
<dbReference type="AlphaFoldDB" id="A0AA88EYI0"/>
<proteinExistence type="predicted"/>
<feature type="coiled-coil region" evidence="1">
    <location>
        <begin position="2"/>
        <end position="29"/>
    </location>
</feature>
<evidence type="ECO:0000313" key="3">
    <source>
        <dbReference type="EMBL" id="KAA3500805.1"/>
    </source>
</evidence>
<sequence length="808" mass="85887">MATEEERLVIALEARIRDFERNFQKANRTANDNFTAMERRAKQSADRMENSLSSVGKGLQLAMTGLKAGLAGLAAGGALAALAGIQSAVKDSTRSILEMSDSAKIAGVSFKRFQELKFVADQNRVSVDALTDGLKELSLRADEFIQTGSGSGAEAFQRLGYDAEDLAKKLEDPSALFLEIIGRLGQLDKAAQIRIADEIFGGTGGEVFVKLIEQGEQGIRNTIKAANDLGIVMDDELVAKADEVNRKFDALTTTIGTNLKAAIVDAVGALSDFIDRYRNFTDQKNTTLQSRQAELGMKRLELENQSLGLGNQQDRNAVRARAVIENELTKIAAEEAQIVNELNKRVKAIAPTSNWTPPTAPAGGFGAVKSGGKADLLQFLAPGKDAAHVTGMNSAFRSNLEKMFAAIPKELAGQISINSGWRSVERQQQIWQAALEKYGSVAEARKWAAPPGKSQHNDGEAADLGYKSDAARQWAQANASKFGLTFPLANENWHIEDQNARGKIAADRTKELEQLGNAYDSIISQGKMFASSQQLDAQSLGMTTQAAAALRYEQEMLNEAQRAGIALSPQQRAEIAQLAQGMAAAEDATNRLAKSQEDAKETANFFAQGVSDALTGLIMGTQTAEQALQGLLAMLAKAALQAAFLGEGPLANIFGMSGSGGLIGGLFSGLLGAKDGGEIQAFASGGRVRGPGGSREDKVPAWLSDGEHVINAKDASKNRSILEAINSGQTPALPTVNVGSLGTSTAKAGDINFGNISVNVSTQGSSGNAAMDDQNAKKIGKQVSESVRQEMTSFLNDQMRPGGMLWGR</sequence>
<dbReference type="RefSeq" id="WP_149900108.1">
    <property type="nucleotide sequence ID" value="NZ_QRFF01000004.1"/>
</dbReference>